<dbReference type="AlphaFoldDB" id="A0A8S3Z6F6"/>
<dbReference type="Pfam" id="PF17942">
    <property type="entry name" value="Morc6_S5"/>
    <property type="match status" value="1"/>
</dbReference>
<dbReference type="InterPro" id="IPR045261">
    <property type="entry name" value="MORC_ATPase"/>
</dbReference>
<proteinExistence type="predicted"/>
<comment type="caution">
    <text evidence="5">The sequence shown here is derived from an EMBL/GenBank/DDBJ whole genome shotgun (WGS) entry which is preliminary data.</text>
</comment>
<sequence>VHPKFLESNATSHTWPLAAFAELIDNAFDAKAKEVQIDLLTLQNTRCLSFQDDGRGMDADHLHNMLSFGYSEAHERHHVGMYGNGFKSGSMRLGKDTIVLTRTADSAGVGLTLFPVISQSYLRAVVACSGVGGQHGREANLRAILEYSPFKQEQELIDKMRAFSGTGTLIVIYNLCRVDKYDRIELDFTSDPHDIRCPYISGGDHEDMVSYRNSLKQYCSILYLQPRMKIKIRGVPVKTRLIEKCLKHAQVDNYQPKGVRLESCTPKAFRITFGQVADTDTSGDYGIMFYRDNRLIIPYEKVTCQKQNDGVGLGIVGVTDAGFLTPTQNKQDFVRDGKFIAAMISYSKKLKNYWTNIHDTVSGSR</sequence>
<reference evidence="5" key="1">
    <citation type="submission" date="2021-04" db="EMBL/GenBank/DDBJ databases">
        <authorList>
            <consortium name="Molecular Ecology Group"/>
        </authorList>
    </citation>
    <scope>NUCLEOTIDE SEQUENCE</scope>
</reference>
<protein>
    <recommendedName>
        <fullName evidence="4">Morc S5 domain-containing protein</fullName>
    </recommendedName>
</protein>
<name>A0A8S3Z6F6_9EUPU</name>
<keyword evidence="3" id="KW-0539">Nucleus</keyword>
<evidence type="ECO:0000256" key="1">
    <source>
        <dbReference type="ARBA" id="ARBA00004123"/>
    </source>
</evidence>
<dbReference type="Proteomes" id="UP000678393">
    <property type="component" value="Unassembled WGS sequence"/>
</dbReference>
<feature type="non-terminal residue" evidence="5">
    <location>
        <position position="1"/>
    </location>
</feature>
<feature type="domain" description="Morc S5" evidence="4">
    <location>
        <begin position="214"/>
        <end position="354"/>
    </location>
</feature>
<organism evidence="5 6">
    <name type="scientific">Candidula unifasciata</name>
    <dbReference type="NCBI Taxonomy" id="100452"/>
    <lineage>
        <taxon>Eukaryota</taxon>
        <taxon>Metazoa</taxon>
        <taxon>Spiralia</taxon>
        <taxon>Lophotrochozoa</taxon>
        <taxon>Mollusca</taxon>
        <taxon>Gastropoda</taxon>
        <taxon>Heterobranchia</taxon>
        <taxon>Euthyneura</taxon>
        <taxon>Panpulmonata</taxon>
        <taxon>Eupulmonata</taxon>
        <taxon>Stylommatophora</taxon>
        <taxon>Helicina</taxon>
        <taxon>Helicoidea</taxon>
        <taxon>Geomitridae</taxon>
        <taxon>Candidula</taxon>
    </lineage>
</organism>
<dbReference type="PANTHER" id="PTHR23336">
    <property type="entry name" value="ZINC FINGER CW-TYPE COILED-COIL DOMAIN PROTEIN 3"/>
    <property type="match status" value="1"/>
</dbReference>
<dbReference type="Pfam" id="PF13589">
    <property type="entry name" value="HATPase_c_3"/>
    <property type="match status" value="1"/>
</dbReference>
<evidence type="ECO:0000313" key="6">
    <source>
        <dbReference type="Proteomes" id="UP000678393"/>
    </source>
</evidence>
<evidence type="ECO:0000256" key="3">
    <source>
        <dbReference type="ARBA" id="ARBA00023242"/>
    </source>
</evidence>
<dbReference type="SUPFAM" id="SSF55874">
    <property type="entry name" value="ATPase domain of HSP90 chaperone/DNA topoisomerase II/histidine kinase"/>
    <property type="match status" value="1"/>
</dbReference>
<gene>
    <name evidence="5" type="ORF">CUNI_LOCUS8728</name>
</gene>
<dbReference type="Gene3D" id="3.30.565.10">
    <property type="entry name" value="Histidine kinase-like ATPase, C-terminal domain"/>
    <property type="match status" value="1"/>
</dbReference>
<dbReference type="GO" id="GO:0016887">
    <property type="term" value="F:ATP hydrolysis activity"/>
    <property type="evidence" value="ECO:0007669"/>
    <property type="project" value="InterPro"/>
</dbReference>
<accession>A0A8S3Z6F6</accession>
<evidence type="ECO:0000259" key="4">
    <source>
        <dbReference type="Pfam" id="PF17942"/>
    </source>
</evidence>
<dbReference type="OrthoDB" id="757982at2759"/>
<comment type="subcellular location">
    <subcellularLocation>
        <location evidence="1">Nucleus</location>
    </subcellularLocation>
</comment>
<dbReference type="GO" id="GO:0005634">
    <property type="term" value="C:nucleus"/>
    <property type="evidence" value="ECO:0007669"/>
    <property type="project" value="UniProtKB-SubCell"/>
</dbReference>
<dbReference type="EMBL" id="CAJHNH020001458">
    <property type="protein sequence ID" value="CAG5123170.1"/>
    <property type="molecule type" value="Genomic_DNA"/>
</dbReference>
<keyword evidence="2" id="KW-0175">Coiled coil</keyword>
<evidence type="ECO:0000256" key="2">
    <source>
        <dbReference type="ARBA" id="ARBA00023054"/>
    </source>
</evidence>
<dbReference type="InterPro" id="IPR036890">
    <property type="entry name" value="HATPase_C_sf"/>
</dbReference>
<keyword evidence="6" id="KW-1185">Reference proteome</keyword>
<dbReference type="InterPro" id="IPR041006">
    <property type="entry name" value="Morc_S5"/>
</dbReference>
<dbReference type="PANTHER" id="PTHR23336:SF76">
    <property type="entry name" value="MORC S5 DOMAIN-CONTAINING PROTEIN"/>
    <property type="match status" value="1"/>
</dbReference>
<evidence type="ECO:0000313" key="5">
    <source>
        <dbReference type="EMBL" id="CAG5123170.1"/>
    </source>
</evidence>